<protein>
    <submittedName>
        <fullName evidence="1">Uncharacterized protein</fullName>
    </submittedName>
</protein>
<reference evidence="1 2" key="1">
    <citation type="submission" date="2019-02" db="EMBL/GenBank/DDBJ databases">
        <title>Planctomycetal bacteria perform biofilm scaping via a novel small molecule.</title>
        <authorList>
            <person name="Jeske O."/>
            <person name="Boedeker C."/>
            <person name="Wiegand S."/>
            <person name="Breitling P."/>
            <person name="Kallscheuer N."/>
            <person name="Jogler M."/>
            <person name="Rohde M."/>
            <person name="Petersen J."/>
            <person name="Medema M.H."/>
            <person name="Surup F."/>
            <person name="Jogler C."/>
        </authorList>
    </citation>
    <scope>NUCLEOTIDE SEQUENCE [LARGE SCALE GENOMIC DNA]</scope>
    <source>
        <strain evidence="1 2">Mal15</strain>
    </source>
</reference>
<proteinExistence type="predicted"/>
<gene>
    <name evidence="1" type="ORF">Mal15_32950</name>
</gene>
<dbReference type="KEGG" id="smam:Mal15_32950"/>
<keyword evidence="2" id="KW-1185">Reference proteome</keyword>
<dbReference type="Proteomes" id="UP000321353">
    <property type="component" value="Chromosome"/>
</dbReference>
<accession>A0A5B9MEJ6</accession>
<dbReference type="AlphaFoldDB" id="A0A5B9MEJ6"/>
<evidence type="ECO:0000313" key="2">
    <source>
        <dbReference type="Proteomes" id="UP000321353"/>
    </source>
</evidence>
<dbReference type="EMBL" id="CP036264">
    <property type="protein sequence ID" value="QEF99233.1"/>
    <property type="molecule type" value="Genomic_DNA"/>
</dbReference>
<sequence length="86" mass="9622">MAECLVLPVLECNAHFQRQKGHSSLMVSRYLRQKVGKMSAVFTPVLPEVYAPFPSMPRSMAPPGLRNIARFVGGFRFRETRLGSAV</sequence>
<name>A0A5B9MEJ6_9BACT</name>
<organism evidence="1 2">
    <name type="scientific">Stieleria maiorica</name>
    <dbReference type="NCBI Taxonomy" id="2795974"/>
    <lineage>
        <taxon>Bacteria</taxon>
        <taxon>Pseudomonadati</taxon>
        <taxon>Planctomycetota</taxon>
        <taxon>Planctomycetia</taxon>
        <taxon>Pirellulales</taxon>
        <taxon>Pirellulaceae</taxon>
        <taxon>Stieleria</taxon>
    </lineage>
</organism>
<evidence type="ECO:0000313" key="1">
    <source>
        <dbReference type="EMBL" id="QEF99233.1"/>
    </source>
</evidence>